<evidence type="ECO:0000256" key="1">
    <source>
        <dbReference type="SAM" id="MobiDB-lite"/>
    </source>
</evidence>
<dbReference type="OrthoDB" id="17560at2759"/>
<dbReference type="PANTHER" id="PTHR17630">
    <property type="entry name" value="DIENELACTONE HYDROLASE"/>
    <property type="match status" value="1"/>
</dbReference>
<dbReference type="InterPro" id="IPR029058">
    <property type="entry name" value="AB_hydrolase_fold"/>
</dbReference>
<sequence>MASVPTCCPPGSHGAAPRADQGSLRGENVRLSSSSGEFDMYVSRPGPGELVREGQCLIFLPDIFGVDSGRTKVICDTFAAQGYTVVLPDVQKYGGIPSPDTFSWKVMALPSLSSFMWNNSRSVFMPRLQQAVLPFVRNEFGATDIALLCFCWGCYPMTCLLEQQESDIRCAVGFHPSLLVSRFYWENRQKQLAAVQVPMLFLSGKNDPSDVMPNGLADKAMQKKPFAKDCKFKLYKDMVHGWVNRGDLEQPDIATAYKASLDDATEFLAKMMPVAEKE</sequence>
<feature type="domain" description="Dienelactone hydrolase" evidence="2">
    <location>
        <begin position="56"/>
        <end position="270"/>
    </location>
</feature>
<dbReference type="AlphaFoldDB" id="A0A2R5GMG0"/>
<proteinExistence type="predicted"/>
<dbReference type="InterPro" id="IPR002925">
    <property type="entry name" value="Dienelactn_hydro"/>
</dbReference>
<reference evidence="3 4" key="1">
    <citation type="submission" date="2017-12" db="EMBL/GenBank/DDBJ databases">
        <title>Sequencing, de novo assembly and annotation of complete genome of a new Thraustochytrid species, strain FCC1311.</title>
        <authorList>
            <person name="Sedici K."/>
            <person name="Godart F."/>
            <person name="Aiese Cigliano R."/>
            <person name="Sanseverino W."/>
            <person name="Barakat M."/>
            <person name="Ortet P."/>
            <person name="Marechal E."/>
            <person name="Cagnac O."/>
            <person name="Amato A."/>
        </authorList>
    </citation>
    <scope>NUCLEOTIDE SEQUENCE [LARGE SCALE GENOMIC DNA]</scope>
</reference>
<organism evidence="3 4">
    <name type="scientific">Hondaea fermentalgiana</name>
    <dbReference type="NCBI Taxonomy" id="2315210"/>
    <lineage>
        <taxon>Eukaryota</taxon>
        <taxon>Sar</taxon>
        <taxon>Stramenopiles</taxon>
        <taxon>Bigyra</taxon>
        <taxon>Labyrinthulomycetes</taxon>
        <taxon>Thraustochytrida</taxon>
        <taxon>Thraustochytriidae</taxon>
        <taxon>Hondaea</taxon>
    </lineage>
</organism>
<evidence type="ECO:0000313" key="4">
    <source>
        <dbReference type="Proteomes" id="UP000241890"/>
    </source>
</evidence>
<gene>
    <name evidence="3" type="ORF">FCC1311_057122</name>
</gene>
<keyword evidence="4" id="KW-1185">Reference proteome</keyword>
<name>A0A2R5GMG0_9STRA</name>
<evidence type="ECO:0000259" key="2">
    <source>
        <dbReference type="Pfam" id="PF01738"/>
    </source>
</evidence>
<accession>A0A2R5GMG0</accession>
<dbReference type="InParanoid" id="A0A2R5GMG0"/>
<dbReference type="Gene3D" id="3.40.50.1820">
    <property type="entry name" value="alpha/beta hydrolase"/>
    <property type="match status" value="1"/>
</dbReference>
<dbReference type="EMBL" id="BEYU01000059">
    <property type="protein sequence ID" value="GBG29491.1"/>
    <property type="molecule type" value="Genomic_DNA"/>
</dbReference>
<feature type="region of interest" description="Disordered" evidence="1">
    <location>
        <begin position="1"/>
        <end position="31"/>
    </location>
</feature>
<dbReference type="Pfam" id="PF01738">
    <property type="entry name" value="DLH"/>
    <property type="match status" value="1"/>
</dbReference>
<evidence type="ECO:0000313" key="3">
    <source>
        <dbReference type="EMBL" id="GBG29491.1"/>
    </source>
</evidence>
<protein>
    <submittedName>
        <fullName evidence="3">Carboxymethylenebutenolidase-like</fullName>
    </submittedName>
</protein>
<dbReference type="GO" id="GO:0016787">
    <property type="term" value="F:hydrolase activity"/>
    <property type="evidence" value="ECO:0007669"/>
    <property type="project" value="InterPro"/>
</dbReference>
<dbReference type="Proteomes" id="UP000241890">
    <property type="component" value="Unassembled WGS sequence"/>
</dbReference>
<dbReference type="PANTHER" id="PTHR17630:SF44">
    <property type="entry name" value="PROTEIN AIM2"/>
    <property type="match status" value="1"/>
</dbReference>
<comment type="caution">
    <text evidence="3">The sequence shown here is derived from an EMBL/GenBank/DDBJ whole genome shotgun (WGS) entry which is preliminary data.</text>
</comment>
<dbReference type="SUPFAM" id="SSF53474">
    <property type="entry name" value="alpha/beta-Hydrolases"/>
    <property type="match status" value="1"/>
</dbReference>